<proteinExistence type="predicted"/>
<protein>
    <submittedName>
        <fullName evidence="1">Uncharacterized protein</fullName>
    </submittedName>
</protein>
<dbReference type="EMBL" id="JWHR01000110">
    <property type="protein sequence ID" value="KHS56630.1"/>
    <property type="molecule type" value="Genomic_DNA"/>
</dbReference>
<dbReference type="OrthoDB" id="1757840at2"/>
<dbReference type="STRING" id="1577792.QX51_12655"/>
<reference evidence="1 2" key="1">
    <citation type="submission" date="2014-12" db="EMBL/GenBank/DDBJ databases">
        <title>Draft genome sequence of Terrisporobacter sp. 08-306576, isolated from the blood culture of a bacteremia patient.</title>
        <authorList>
            <person name="Lund L.C."/>
            <person name="Sydenham T.V."/>
            <person name="Hogh S.V."/>
            <person name="Skov M.N."/>
            <person name="Kemp M."/>
            <person name="Justesen U.S."/>
        </authorList>
    </citation>
    <scope>NUCLEOTIDE SEQUENCE [LARGE SCALE GENOMIC DNA]</scope>
    <source>
        <strain evidence="1 2">08-306576</strain>
    </source>
</reference>
<name>A0A0B3WQ46_9FIRM</name>
<dbReference type="AlphaFoldDB" id="A0A0B3WQ46"/>
<sequence>MACDNIFDINYMSTYYDNLGGKKLFKSCIKEFNSKIDKKVHLYYSNKKDTPICALPKLRLLLVTKIGFLSFCYNFYFYVNTFDYYNIHISEENLGIIAKCVCSHEVGHILDESISNNKWEHSQILTDIIEKMIYYNVDISQDDYYKNNLPKDLEESVVTFKKNLIKRESIAWEIAKTIMNFKNENEKFLFSKIREYALATYNYGDLKTIVKENNLEVFFKYKRYFV</sequence>
<accession>A0A0B3WQ46</accession>
<gene>
    <name evidence="1" type="ORF">QX51_12655</name>
</gene>
<evidence type="ECO:0000313" key="1">
    <source>
        <dbReference type="EMBL" id="KHS56630.1"/>
    </source>
</evidence>
<organism evidence="1 2">
    <name type="scientific">Terrisporobacter othiniensis</name>
    <dbReference type="NCBI Taxonomy" id="1577792"/>
    <lineage>
        <taxon>Bacteria</taxon>
        <taxon>Bacillati</taxon>
        <taxon>Bacillota</taxon>
        <taxon>Clostridia</taxon>
        <taxon>Peptostreptococcales</taxon>
        <taxon>Peptostreptococcaceae</taxon>
        <taxon>Terrisporobacter</taxon>
    </lineage>
</organism>
<evidence type="ECO:0000313" key="2">
    <source>
        <dbReference type="Proteomes" id="UP000031189"/>
    </source>
</evidence>
<dbReference type="Proteomes" id="UP000031189">
    <property type="component" value="Unassembled WGS sequence"/>
</dbReference>
<keyword evidence="2" id="KW-1185">Reference proteome</keyword>
<comment type="caution">
    <text evidence="1">The sequence shown here is derived from an EMBL/GenBank/DDBJ whole genome shotgun (WGS) entry which is preliminary data.</text>
</comment>
<dbReference type="RefSeq" id="WP_039680281.1">
    <property type="nucleotide sequence ID" value="NZ_JAWGXO010000001.1"/>
</dbReference>